<keyword evidence="3" id="KW-1185">Reference proteome</keyword>
<dbReference type="Proteomes" id="UP001320831">
    <property type="component" value="Unassembled WGS sequence"/>
</dbReference>
<dbReference type="EMBL" id="JAOCZP010000001">
    <property type="protein sequence ID" value="MCT7373923.1"/>
    <property type="molecule type" value="Genomic_DNA"/>
</dbReference>
<dbReference type="Pfam" id="PF13649">
    <property type="entry name" value="Methyltransf_25"/>
    <property type="match status" value="1"/>
</dbReference>
<evidence type="ECO:0000313" key="3">
    <source>
        <dbReference type="Proteomes" id="UP001320831"/>
    </source>
</evidence>
<name>A0ABT2LKK0_9HYPH</name>
<dbReference type="InterPro" id="IPR041698">
    <property type="entry name" value="Methyltransf_25"/>
</dbReference>
<gene>
    <name evidence="2" type="ORF">N5A92_02560</name>
</gene>
<protein>
    <submittedName>
        <fullName evidence="2">Class I SAM-dependent methyltransferase</fullName>
    </submittedName>
</protein>
<dbReference type="InterPro" id="IPR029063">
    <property type="entry name" value="SAM-dependent_MTases_sf"/>
</dbReference>
<sequence length="295" mass="32530">MSTAQSQLLQPELVKTEYIDFWNDILVPKFLRWKHIIVDGLTLHSAQVFPKLEVAEGDRVVDAGCGFGDTAILLAKRVGPTGHVLGLDCCETFLDYGRKDAKAEGIGNVTLIEADVQTYPFEPVHDFCFSRFGTQFFENPVAGLRNMRKSLKPGGIMTMIVWRDLAENPWLAIPKEVVLRYLPPPGDDARTCGPGPFSMADTEVVTKQLEIAGYTDISFERIDAEVLVGRDAEEAIALQMELGPAGEICREAGEETERRRGEITAALKAALAPFQKPNGIMMQSSSWMVTARNPG</sequence>
<keyword evidence="2" id="KW-0808">Transferase</keyword>
<accession>A0ABT2LKK0</accession>
<dbReference type="GO" id="GO:0008168">
    <property type="term" value="F:methyltransferase activity"/>
    <property type="evidence" value="ECO:0007669"/>
    <property type="project" value="UniProtKB-KW"/>
</dbReference>
<dbReference type="RefSeq" id="WP_260900260.1">
    <property type="nucleotide sequence ID" value="NZ_JAOCZP010000001.1"/>
</dbReference>
<dbReference type="PANTHER" id="PTHR43591">
    <property type="entry name" value="METHYLTRANSFERASE"/>
    <property type="match status" value="1"/>
</dbReference>
<keyword evidence="2" id="KW-0489">Methyltransferase</keyword>
<organism evidence="2 3">
    <name type="scientific">Chelativorans salis</name>
    <dbReference type="NCBI Taxonomy" id="2978478"/>
    <lineage>
        <taxon>Bacteria</taxon>
        <taxon>Pseudomonadati</taxon>
        <taxon>Pseudomonadota</taxon>
        <taxon>Alphaproteobacteria</taxon>
        <taxon>Hyphomicrobiales</taxon>
        <taxon>Phyllobacteriaceae</taxon>
        <taxon>Chelativorans</taxon>
    </lineage>
</organism>
<feature type="domain" description="Methyltransferase" evidence="1">
    <location>
        <begin position="60"/>
        <end position="155"/>
    </location>
</feature>
<evidence type="ECO:0000313" key="2">
    <source>
        <dbReference type="EMBL" id="MCT7373923.1"/>
    </source>
</evidence>
<reference evidence="2 3" key="1">
    <citation type="submission" date="2022-09" db="EMBL/GenBank/DDBJ databases">
        <title>Chelativorans salina sp. nov., a novel slightly halophilic bacterium isolated from a saline lake sediment enrichment.</title>
        <authorList>
            <person name="Gao L."/>
            <person name="Fang B.-Z."/>
            <person name="Li W.-J."/>
        </authorList>
    </citation>
    <scope>NUCLEOTIDE SEQUENCE [LARGE SCALE GENOMIC DNA]</scope>
    <source>
        <strain evidence="2 3">EGI FJ00035</strain>
    </source>
</reference>
<dbReference type="Gene3D" id="3.40.50.150">
    <property type="entry name" value="Vaccinia Virus protein VP39"/>
    <property type="match status" value="1"/>
</dbReference>
<dbReference type="SUPFAM" id="SSF53335">
    <property type="entry name" value="S-adenosyl-L-methionine-dependent methyltransferases"/>
    <property type="match status" value="1"/>
</dbReference>
<comment type="caution">
    <text evidence="2">The sequence shown here is derived from an EMBL/GenBank/DDBJ whole genome shotgun (WGS) entry which is preliminary data.</text>
</comment>
<evidence type="ECO:0000259" key="1">
    <source>
        <dbReference type="Pfam" id="PF13649"/>
    </source>
</evidence>
<dbReference type="CDD" id="cd02440">
    <property type="entry name" value="AdoMet_MTases"/>
    <property type="match status" value="1"/>
</dbReference>
<proteinExistence type="predicted"/>
<dbReference type="PANTHER" id="PTHR43591:SF24">
    <property type="entry name" value="2-METHOXY-6-POLYPRENYL-1,4-BENZOQUINOL METHYLASE, MITOCHONDRIAL"/>
    <property type="match status" value="1"/>
</dbReference>
<dbReference type="GO" id="GO:0032259">
    <property type="term" value="P:methylation"/>
    <property type="evidence" value="ECO:0007669"/>
    <property type="project" value="UniProtKB-KW"/>
</dbReference>